<feature type="region of interest" description="Disordered" evidence="1">
    <location>
        <begin position="1"/>
        <end position="32"/>
    </location>
</feature>
<accession>Q1G3Z8</accession>
<name>Q1G3Z8_ARATH</name>
<proteinExistence type="predicted"/>
<dbReference type="EMBL" id="DQ487436">
    <property type="protein sequence ID" value="ABF59292.1"/>
    <property type="molecule type" value="Genomic_DNA"/>
</dbReference>
<feature type="compositionally biased region" description="Basic and acidic residues" evidence="1">
    <location>
        <begin position="1"/>
        <end position="14"/>
    </location>
</feature>
<dbReference type="AlphaFoldDB" id="Q1G3Z8"/>
<sequence length="93" mass="10319">MKERSGGSKKKVPETEPAPALSAVLLLGPPPARTTKTVVVDATFYEALNPIPDGEENEQTNEQDENESKRTEEESESSSQILGFDYKFDNTRF</sequence>
<gene>
    <name evidence="2" type="ordered locus">At1g36395</name>
</gene>
<evidence type="ECO:0000313" key="2">
    <source>
        <dbReference type="EMBL" id="ABF59292.1"/>
    </source>
</evidence>
<organism evidence="2">
    <name type="scientific">Arabidopsis thaliana</name>
    <name type="common">Mouse-ear cress</name>
    <dbReference type="NCBI Taxonomy" id="3702"/>
    <lineage>
        <taxon>Eukaryota</taxon>
        <taxon>Viridiplantae</taxon>
        <taxon>Streptophyta</taxon>
        <taxon>Embryophyta</taxon>
        <taxon>Tracheophyta</taxon>
        <taxon>Spermatophyta</taxon>
        <taxon>Magnoliopsida</taxon>
        <taxon>eudicotyledons</taxon>
        <taxon>Gunneridae</taxon>
        <taxon>Pentapetalae</taxon>
        <taxon>rosids</taxon>
        <taxon>malvids</taxon>
        <taxon>Brassicales</taxon>
        <taxon>Brassicaceae</taxon>
        <taxon>Camelineae</taxon>
        <taxon>Arabidopsis</taxon>
    </lineage>
</organism>
<feature type="compositionally biased region" description="Acidic residues" evidence="1">
    <location>
        <begin position="53"/>
        <end position="65"/>
    </location>
</feature>
<evidence type="ECO:0000256" key="1">
    <source>
        <dbReference type="SAM" id="MobiDB-lite"/>
    </source>
</evidence>
<reference evidence="2" key="1">
    <citation type="submission" date="2006-04" db="EMBL/GenBank/DDBJ databases">
        <authorList>
            <person name="Underwood B.A."/>
            <person name="Xiao Y."/>
            <person name="Moskal W."/>
            <person name="Monaghan E."/>
            <person name="Wang W."/>
            <person name="Redman J."/>
            <person name="Wu H.C."/>
            <person name="Utterback T."/>
            <person name="Town C.D."/>
        </authorList>
    </citation>
    <scope>NUCLEOTIDE SEQUENCE</scope>
</reference>
<feature type="region of interest" description="Disordered" evidence="1">
    <location>
        <begin position="49"/>
        <end position="93"/>
    </location>
</feature>
<protein>
    <submittedName>
        <fullName evidence="2">Uncharacterized protein</fullName>
    </submittedName>
</protein>